<dbReference type="AlphaFoldDB" id="A0A084SLE7"/>
<protein>
    <recommendedName>
        <fullName evidence="1">Immunity protein 52 domain-containing protein</fullName>
    </recommendedName>
</protein>
<name>A0A084SLE7_9BACT</name>
<dbReference type="Pfam" id="PF15579">
    <property type="entry name" value="Imm52"/>
    <property type="match status" value="1"/>
</dbReference>
<comment type="caution">
    <text evidence="2">The sequence shown here is derived from an EMBL/GenBank/DDBJ whole genome shotgun (WGS) entry which is preliminary data.</text>
</comment>
<organism evidence="2 3">
    <name type="scientific">Archangium violaceum Cb vi76</name>
    <dbReference type="NCBI Taxonomy" id="1406225"/>
    <lineage>
        <taxon>Bacteria</taxon>
        <taxon>Pseudomonadati</taxon>
        <taxon>Myxococcota</taxon>
        <taxon>Myxococcia</taxon>
        <taxon>Myxococcales</taxon>
        <taxon>Cystobacterineae</taxon>
        <taxon>Archangiaceae</taxon>
        <taxon>Archangium</taxon>
    </lineage>
</organism>
<dbReference type="InterPro" id="IPR028969">
    <property type="entry name" value="Imm52"/>
</dbReference>
<evidence type="ECO:0000313" key="3">
    <source>
        <dbReference type="Proteomes" id="UP000028547"/>
    </source>
</evidence>
<dbReference type="Proteomes" id="UP000028547">
    <property type="component" value="Unassembled WGS sequence"/>
</dbReference>
<feature type="domain" description="Immunity protein 52" evidence="1">
    <location>
        <begin position="3"/>
        <end position="232"/>
    </location>
</feature>
<evidence type="ECO:0000259" key="1">
    <source>
        <dbReference type="Pfam" id="PF15579"/>
    </source>
</evidence>
<reference evidence="2 3" key="1">
    <citation type="submission" date="2014-07" db="EMBL/GenBank/DDBJ databases">
        <title>Draft Genome Sequence of Gephyronic Acid Producer, Cystobacter violaceus Strain Cb vi76.</title>
        <authorList>
            <person name="Stevens D.C."/>
            <person name="Young J."/>
            <person name="Carmichael R."/>
            <person name="Tan J."/>
            <person name="Taylor R.E."/>
        </authorList>
    </citation>
    <scope>NUCLEOTIDE SEQUENCE [LARGE SCALE GENOMIC DNA]</scope>
    <source>
        <strain evidence="2 3">Cb vi76</strain>
    </source>
</reference>
<dbReference type="EMBL" id="JPMI01000255">
    <property type="protein sequence ID" value="KFA89282.1"/>
    <property type="molecule type" value="Genomic_DNA"/>
</dbReference>
<accession>A0A084SLE7</accession>
<evidence type="ECO:0000313" key="2">
    <source>
        <dbReference type="EMBL" id="KFA89282.1"/>
    </source>
</evidence>
<sequence length="236" mass="26605">MRETYYAGTYWPTRRESAEQCAQRAETFFRLLSDCDSIFMNWFEQANSIKKALQLQFEPSYETFLRFFKSKKYNEGAFGFGFGAWTGHKEDGHGGMVTLSCGSAVTPPPNNCLLHLPSEESGAGRVLTTHVLIQVLRAMVLAWEPADGGVFSKAYQDLRDEPASKPYTGWLMYLSRNRGEVPPLPEPVRVESVEDKGTLIILTPERFTVNNPEHVALADTVRTLLERAGLLTEYNP</sequence>
<dbReference type="RefSeq" id="WP_043405887.1">
    <property type="nucleotide sequence ID" value="NZ_JPMI01000255.1"/>
</dbReference>
<proteinExistence type="predicted"/>
<gene>
    <name evidence="2" type="ORF">Q664_36015</name>
</gene>